<keyword evidence="1" id="KW-0812">Transmembrane</keyword>
<keyword evidence="1" id="KW-0472">Membrane</keyword>
<proteinExistence type="predicted"/>
<organism evidence="2 3">
    <name type="scientific">Coffea canephora</name>
    <name type="common">Robusta coffee</name>
    <dbReference type="NCBI Taxonomy" id="49390"/>
    <lineage>
        <taxon>Eukaryota</taxon>
        <taxon>Viridiplantae</taxon>
        <taxon>Streptophyta</taxon>
        <taxon>Embryophyta</taxon>
        <taxon>Tracheophyta</taxon>
        <taxon>Spermatophyta</taxon>
        <taxon>Magnoliopsida</taxon>
        <taxon>eudicotyledons</taxon>
        <taxon>Gunneridae</taxon>
        <taxon>Pentapetalae</taxon>
        <taxon>asterids</taxon>
        <taxon>lamiids</taxon>
        <taxon>Gentianales</taxon>
        <taxon>Rubiaceae</taxon>
        <taxon>Ixoroideae</taxon>
        <taxon>Gardenieae complex</taxon>
        <taxon>Bertiereae - Coffeeae clade</taxon>
        <taxon>Coffeeae</taxon>
        <taxon>Coffea</taxon>
    </lineage>
</organism>
<accession>A0A068UTS7</accession>
<dbReference type="EMBL" id="HG739144">
    <property type="protein sequence ID" value="CDP11826.1"/>
    <property type="molecule type" value="Genomic_DNA"/>
</dbReference>
<dbReference type="AlphaFoldDB" id="A0A068UTS7"/>
<evidence type="ECO:0000256" key="1">
    <source>
        <dbReference type="SAM" id="Phobius"/>
    </source>
</evidence>
<evidence type="ECO:0000313" key="2">
    <source>
        <dbReference type="EMBL" id="CDP11826.1"/>
    </source>
</evidence>
<evidence type="ECO:0000313" key="3">
    <source>
        <dbReference type="Proteomes" id="UP000295252"/>
    </source>
</evidence>
<dbReference type="Proteomes" id="UP000295252">
    <property type="component" value="Chromosome VII"/>
</dbReference>
<feature type="transmembrane region" description="Helical" evidence="1">
    <location>
        <begin position="38"/>
        <end position="56"/>
    </location>
</feature>
<protein>
    <submittedName>
        <fullName evidence="2">Uncharacterized protein</fullName>
    </submittedName>
</protein>
<gene>
    <name evidence="2" type="ORF">GSCOC_T00035086001</name>
</gene>
<dbReference type="InParanoid" id="A0A068UTS7"/>
<reference evidence="3" key="1">
    <citation type="journal article" date="2014" name="Science">
        <title>The coffee genome provides insight into the convergent evolution of caffeine biosynthesis.</title>
        <authorList>
            <person name="Denoeud F."/>
            <person name="Carretero-Paulet L."/>
            <person name="Dereeper A."/>
            <person name="Droc G."/>
            <person name="Guyot R."/>
            <person name="Pietrella M."/>
            <person name="Zheng C."/>
            <person name="Alberti A."/>
            <person name="Anthony F."/>
            <person name="Aprea G."/>
            <person name="Aury J.M."/>
            <person name="Bento P."/>
            <person name="Bernard M."/>
            <person name="Bocs S."/>
            <person name="Campa C."/>
            <person name="Cenci A."/>
            <person name="Combes M.C."/>
            <person name="Crouzillat D."/>
            <person name="Da Silva C."/>
            <person name="Daddiego L."/>
            <person name="De Bellis F."/>
            <person name="Dussert S."/>
            <person name="Garsmeur O."/>
            <person name="Gayraud T."/>
            <person name="Guignon V."/>
            <person name="Jahn K."/>
            <person name="Jamilloux V."/>
            <person name="Joet T."/>
            <person name="Labadie K."/>
            <person name="Lan T."/>
            <person name="Leclercq J."/>
            <person name="Lepelley M."/>
            <person name="Leroy T."/>
            <person name="Li L.T."/>
            <person name="Librado P."/>
            <person name="Lopez L."/>
            <person name="Munoz A."/>
            <person name="Noel B."/>
            <person name="Pallavicini A."/>
            <person name="Perrotta G."/>
            <person name="Poncet V."/>
            <person name="Pot D."/>
            <person name="Priyono X."/>
            <person name="Rigoreau M."/>
            <person name="Rouard M."/>
            <person name="Rozas J."/>
            <person name="Tranchant-Dubreuil C."/>
            <person name="VanBuren R."/>
            <person name="Zhang Q."/>
            <person name="Andrade A.C."/>
            <person name="Argout X."/>
            <person name="Bertrand B."/>
            <person name="de Kochko A."/>
            <person name="Graziosi G."/>
            <person name="Henry R.J."/>
            <person name="Jayarama X."/>
            <person name="Ming R."/>
            <person name="Nagai C."/>
            <person name="Rounsley S."/>
            <person name="Sankoff D."/>
            <person name="Giuliano G."/>
            <person name="Albert V.A."/>
            <person name="Wincker P."/>
            <person name="Lashermes P."/>
        </authorList>
    </citation>
    <scope>NUCLEOTIDE SEQUENCE [LARGE SCALE GENOMIC DNA]</scope>
    <source>
        <strain evidence="3">cv. DH200-94</strain>
    </source>
</reference>
<keyword evidence="1" id="KW-1133">Transmembrane helix</keyword>
<dbReference type="Gramene" id="CDP11826">
    <property type="protein sequence ID" value="CDP11826"/>
    <property type="gene ID" value="GSCOC_T00035086001"/>
</dbReference>
<name>A0A068UTS7_COFCA</name>
<keyword evidence="3" id="KW-1185">Reference proteome</keyword>
<sequence>MDTQGSTCTGRWAEAEGASSLHATSWIFPLDNVVNGQVFALSAVVAFNFLIVHAMMKSEKQIICSIFALPHTAPSKCPLQRLN</sequence>